<evidence type="ECO:0000256" key="1">
    <source>
        <dbReference type="SAM" id="MobiDB-lite"/>
    </source>
</evidence>
<dbReference type="AlphaFoldDB" id="A0A183LWG8"/>
<protein>
    <submittedName>
        <fullName evidence="3">Uncharacterized protein</fullName>
    </submittedName>
</protein>
<dbReference type="EMBL" id="UZAI01003452">
    <property type="protein sequence ID" value="VDO79899.1"/>
    <property type="molecule type" value="Genomic_DNA"/>
</dbReference>
<reference evidence="3 4" key="1">
    <citation type="submission" date="2018-11" db="EMBL/GenBank/DDBJ databases">
        <authorList>
            <consortium name="Pathogen Informatics"/>
        </authorList>
    </citation>
    <scope>NUCLEOTIDE SEQUENCE [LARGE SCALE GENOMIC DNA]</scope>
    <source>
        <strain evidence="3 4">Zambia</strain>
    </source>
</reference>
<dbReference type="STRING" id="48269.A0A183LWG8"/>
<feature type="transmembrane region" description="Helical" evidence="2">
    <location>
        <begin position="175"/>
        <end position="198"/>
    </location>
</feature>
<evidence type="ECO:0000313" key="4">
    <source>
        <dbReference type="Proteomes" id="UP000277204"/>
    </source>
</evidence>
<organism evidence="3 4">
    <name type="scientific">Schistosoma margrebowiei</name>
    <dbReference type="NCBI Taxonomy" id="48269"/>
    <lineage>
        <taxon>Eukaryota</taxon>
        <taxon>Metazoa</taxon>
        <taxon>Spiralia</taxon>
        <taxon>Lophotrochozoa</taxon>
        <taxon>Platyhelminthes</taxon>
        <taxon>Trematoda</taxon>
        <taxon>Digenea</taxon>
        <taxon>Strigeidida</taxon>
        <taxon>Schistosomatoidea</taxon>
        <taxon>Schistosomatidae</taxon>
        <taxon>Schistosoma</taxon>
    </lineage>
</organism>
<keyword evidence="2" id="KW-0812">Transmembrane</keyword>
<feature type="region of interest" description="Disordered" evidence="1">
    <location>
        <begin position="140"/>
        <end position="159"/>
    </location>
</feature>
<keyword evidence="2" id="KW-0472">Membrane</keyword>
<feature type="compositionally biased region" description="Polar residues" evidence="1">
    <location>
        <begin position="140"/>
        <end position="150"/>
    </location>
</feature>
<keyword evidence="4" id="KW-1185">Reference proteome</keyword>
<gene>
    <name evidence="3" type="ORF">SMRZ_LOCUS8143</name>
</gene>
<proteinExistence type="predicted"/>
<dbReference type="Proteomes" id="UP000277204">
    <property type="component" value="Unassembled WGS sequence"/>
</dbReference>
<accession>A0A183LWG8</accession>
<evidence type="ECO:0000256" key="2">
    <source>
        <dbReference type="SAM" id="Phobius"/>
    </source>
</evidence>
<evidence type="ECO:0000313" key="3">
    <source>
        <dbReference type="EMBL" id="VDO79899.1"/>
    </source>
</evidence>
<sequence>MQEPLLGETLPSEFQTQQQEETIIPPKSVTRLRAQKVGSGSYKPLERRWIWIKFLSGPITNHEAQLIVLKISHDLKLTSPISFFFLDKSRRVLYFHVPSSAGVSADAIVDALNTNMSLIDGYPIEDVGFGRGAVNTVTTYSSTNAPTESPQPSPLHRSVDDESLKKFGHVKWEKYTMTIILCSSILTAVVILTAIYIVQICRKKRKSKSESNEKLSCQLDDSPHLQCKKLAHNNNLSGSQQIMKQNETHEIQSDESANNFESKNSQTSRISVESELLLSTDTMWVVRRMITNNESNTHALLQTSTNENSLEPFQSAGKDASFSYTDVFMLNK</sequence>
<name>A0A183LWG8_9TREM</name>
<keyword evidence="2" id="KW-1133">Transmembrane helix</keyword>